<evidence type="ECO:0000313" key="2">
    <source>
        <dbReference type="EMBL" id="QLG73568.1"/>
    </source>
</evidence>
<feature type="region of interest" description="Disordered" evidence="1">
    <location>
        <begin position="1"/>
        <end position="34"/>
    </location>
</feature>
<dbReference type="RefSeq" id="XP_037145295.1">
    <property type="nucleotide sequence ID" value="XM_037289400.1"/>
</dbReference>
<protein>
    <submittedName>
        <fullName evidence="2">Uncharacterized protein</fullName>
    </submittedName>
</protein>
<gene>
    <name evidence="2" type="ORF">HG535_0F00780</name>
</gene>
<dbReference type="AlphaFoldDB" id="A0A7H9B4F3"/>
<dbReference type="EMBL" id="CP058609">
    <property type="protein sequence ID" value="QLG73568.1"/>
    <property type="molecule type" value="Genomic_DNA"/>
</dbReference>
<accession>A0A7H9B4F3</accession>
<evidence type="ECO:0000313" key="3">
    <source>
        <dbReference type="Proteomes" id="UP000509704"/>
    </source>
</evidence>
<dbReference type="KEGG" id="zmk:HG535_0F00780"/>
<dbReference type="OrthoDB" id="3981230at2759"/>
<feature type="compositionally biased region" description="Polar residues" evidence="1">
    <location>
        <begin position="1"/>
        <end position="10"/>
    </location>
</feature>
<dbReference type="Proteomes" id="UP000509704">
    <property type="component" value="Chromosome 6"/>
</dbReference>
<name>A0A7H9B4F3_ZYGMR</name>
<evidence type="ECO:0000256" key="1">
    <source>
        <dbReference type="SAM" id="MobiDB-lite"/>
    </source>
</evidence>
<organism evidence="2 3">
    <name type="scientific">Zygotorulaspora mrakii</name>
    <name type="common">Zygosaccharomyces mrakii</name>
    <dbReference type="NCBI Taxonomy" id="42260"/>
    <lineage>
        <taxon>Eukaryota</taxon>
        <taxon>Fungi</taxon>
        <taxon>Dikarya</taxon>
        <taxon>Ascomycota</taxon>
        <taxon>Saccharomycotina</taxon>
        <taxon>Saccharomycetes</taxon>
        <taxon>Saccharomycetales</taxon>
        <taxon>Saccharomycetaceae</taxon>
        <taxon>Zygotorulaspora</taxon>
    </lineage>
</organism>
<dbReference type="GeneID" id="59237328"/>
<proteinExistence type="predicted"/>
<reference evidence="2 3" key="1">
    <citation type="submission" date="2020-07" db="EMBL/GenBank/DDBJ databases">
        <title>The yeast mating-type switching endonuclease HO is a domesticated member of an unorthodox homing genetic element family.</title>
        <authorList>
            <person name="Coughlan A.Y."/>
            <person name="Lombardi L."/>
            <person name="Braun-Galleani S."/>
            <person name="Martos A.R."/>
            <person name="Galeote V."/>
            <person name="Bigey F."/>
            <person name="Dequin S."/>
            <person name="Byrne K.P."/>
            <person name="Wolfe K.H."/>
        </authorList>
    </citation>
    <scope>NUCLEOTIDE SEQUENCE [LARGE SCALE GENOMIC DNA]</scope>
    <source>
        <strain evidence="2 3">NRRL Y-6702</strain>
    </source>
</reference>
<keyword evidence="3" id="KW-1185">Reference proteome</keyword>
<sequence>MYTTPSNMSTPPRLRPLSIPTTPTKKVKATSLKGKQAEFTPSKAPRKFHFMRKEEPFRGIGISELLPSLANIILNQSIKNEKAPELDEIESPYAFESDNTLSSDIASFNLSSDSSSIPSSSPEFEEFSFAEPWVAPSMSKINDMALNLSRIYHSSFLPSIENSGSKTAVPYLKHRPCHRIKKPGRPILRLHSGSLNLLVSSSSGSLEDATIFATEINASLASPEGEKIPCIKNSFEKVTIPVNSSVKERQKKNRKKLLGECYESESESECTNQSDTSDAAFIKGFEIKLDEDREKDFEKRVNEIKSVQWAKSLML</sequence>